<feature type="compositionally biased region" description="Low complexity" evidence="5">
    <location>
        <begin position="427"/>
        <end position="446"/>
    </location>
</feature>
<dbReference type="AlphaFoldDB" id="A0A0J0XRB7"/>
<dbReference type="EC" id="3.1.3.48" evidence="2"/>
<proteinExistence type="inferred from homology"/>
<dbReference type="Pfam" id="PF00782">
    <property type="entry name" value="DSPc"/>
    <property type="match status" value="1"/>
</dbReference>
<feature type="compositionally biased region" description="Low complexity" evidence="5">
    <location>
        <begin position="7"/>
        <end position="30"/>
    </location>
</feature>
<evidence type="ECO:0000256" key="3">
    <source>
        <dbReference type="ARBA" id="ARBA00022801"/>
    </source>
</evidence>
<feature type="region of interest" description="Disordered" evidence="5">
    <location>
        <begin position="509"/>
        <end position="535"/>
    </location>
</feature>
<feature type="region of interest" description="Disordered" evidence="5">
    <location>
        <begin position="110"/>
        <end position="159"/>
    </location>
</feature>
<dbReference type="GO" id="GO:0005737">
    <property type="term" value="C:cytoplasm"/>
    <property type="evidence" value="ECO:0007669"/>
    <property type="project" value="TreeGrafter"/>
</dbReference>
<dbReference type="GO" id="GO:0004725">
    <property type="term" value="F:protein tyrosine phosphatase activity"/>
    <property type="evidence" value="ECO:0007669"/>
    <property type="project" value="UniProtKB-EC"/>
</dbReference>
<evidence type="ECO:0000256" key="2">
    <source>
        <dbReference type="ARBA" id="ARBA00013064"/>
    </source>
</evidence>
<sequence>MLGGAGSISSTSTSIGVDAPGSSASSAPLSPRSPPRSPSLAATQKHPPSSPPTLDSIATAKSSQYSTFLRTPITPIMTHCFVDSPAEVSTSFAAFHSFVAHSSSLSSIDIPLTPEGKPPSAACGERGIPSGPSDAAPGKKRPSPLSLPDDNIELDAPLTSKSTESILSSELEQLRRSVHQNLRERPLGISVEDSDSEFGEAASSAASTSSSAMLDGDRCISPVTAFAQVRSSPQTLVVDTRPRKDFLSAHVPHSVHFSIPSLIYSRQRRQLDEPDPESGAAAWSSLGAFVSSPAGRAVWNGVDLKTHLDVIIVGADRYDEAAPCALANILEQIVSTGTVRVLKGGWTAAAPLAEAEGLRVARNPADASFSDSTPLALAPTVSPPEAGSGASTPMAMALSPTEPPPGHLPQSAFTGGAPAPSQMGKRGSVSSQSSTSSSSSGGSSFSPMRRSLPQLSLNAGAPQQARRPPPKLSLNVGPSNAMLAPSGGPKRSFNARASMPGKLTLDIGESSRLSVPSGPMSALQTQSGATGLTPTHPSVQAISAGLTRASGEPWQDSLRSSLPAGHIYQGGSYSSGAPTPSVLRQGPIEVSTVLPGFLYLGPEISTRADVEVLLSMGIRRVLNVALECDDDEGLGLRTAFERYYRIPMKDSVEESGVGQGIRDACDFLDDARLHDAPVYVHCKAGKSRSVTVVLAYLIHANAWTLKTSYAYVAERRHGISPNIGFVAELIQFEETELGNKGKGGESGSQSQLGHGEAQAPEVSPHPQSSGSRYTRESLPPEWGREDKPSSNQSIGPPVVAEPEHTPEGISNRRQKQSAADIEVRKNGQWVHGRRAPVDRTTLQPGRRVSKAGLESMMMRPLEPSSRSKS</sequence>
<evidence type="ECO:0000256" key="5">
    <source>
        <dbReference type="SAM" id="MobiDB-lite"/>
    </source>
</evidence>
<dbReference type="GO" id="GO:0043409">
    <property type="term" value="P:negative regulation of MAPK cascade"/>
    <property type="evidence" value="ECO:0007669"/>
    <property type="project" value="TreeGrafter"/>
</dbReference>
<feature type="compositionally biased region" description="Polar residues" evidence="5">
    <location>
        <begin position="522"/>
        <end position="535"/>
    </location>
</feature>
<dbReference type="PROSITE" id="PS50054">
    <property type="entry name" value="TYR_PHOSPHATASE_DUAL"/>
    <property type="match status" value="1"/>
</dbReference>
<reference evidence="9 10" key="1">
    <citation type="submission" date="2015-03" db="EMBL/GenBank/DDBJ databases">
        <title>Genomics and transcriptomics of the oil-accumulating basidiomycete yeast T. oleaginosus allow insights into substrate utilization and the diverse evolutionary trajectories of mating systems in fungi.</title>
        <authorList>
            <consortium name="DOE Joint Genome Institute"/>
            <person name="Kourist R."/>
            <person name="Kracht O."/>
            <person name="Bracharz F."/>
            <person name="Lipzen A."/>
            <person name="Nolan M."/>
            <person name="Ohm R."/>
            <person name="Grigoriev I."/>
            <person name="Sun S."/>
            <person name="Heitman J."/>
            <person name="Bruck T."/>
            <person name="Nowrousian M."/>
        </authorList>
    </citation>
    <scope>NUCLEOTIDE SEQUENCE [LARGE SCALE GENOMIC DNA]</scope>
    <source>
        <strain evidence="9 10">IBC0246</strain>
    </source>
</reference>
<dbReference type="Proteomes" id="UP000053611">
    <property type="component" value="Unassembled WGS sequence"/>
</dbReference>
<dbReference type="STRING" id="879819.A0A0J0XRB7"/>
<evidence type="ECO:0000313" key="9">
    <source>
        <dbReference type="EMBL" id="KLT43638.1"/>
    </source>
</evidence>
<keyword evidence="4" id="KW-0904">Protein phosphatase</keyword>
<dbReference type="InterPro" id="IPR000340">
    <property type="entry name" value="Dual-sp_phosphatase_cat-dom"/>
</dbReference>
<keyword evidence="10" id="KW-1185">Reference proteome</keyword>
<dbReference type="Gene3D" id="3.90.190.10">
    <property type="entry name" value="Protein tyrosine phosphatase superfamily"/>
    <property type="match status" value="1"/>
</dbReference>
<gene>
    <name evidence="9" type="ORF">CC85DRAFT_284347</name>
</gene>
<name>A0A0J0XRB7_9TREE</name>
<comment type="similarity">
    <text evidence="1">Belongs to the protein-tyrosine phosphatase family. Non-receptor class dual specificity subfamily.</text>
</comment>
<evidence type="ECO:0000259" key="8">
    <source>
        <dbReference type="PROSITE" id="PS50206"/>
    </source>
</evidence>
<dbReference type="PANTHER" id="PTHR10159:SF530">
    <property type="entry name" value="DUAL SPECIFICITY PROTEIN PHOSPHATASE DDB_G0271350-RELATED"/>
    <property type="match status" value="1"/>
</dbReference>
<dbReference type="InterPro" id="IPR020422">
    <property type="entry name" value="TYR_PHOSPHATASE_DUAL_dom"/>
</dbReference>
<feature type="region of interest" description="Disordered" evidence="5">
    <location>
        <begin position="368"/>
        <end position="494"/>
    </location>
</feature>
<dbReference type="SMART" id="SM00195">
    <property type="entry name" value="DSPc"/>
    <property type="match status" value="1"/>
</dbReference>
<dbReference type="PROSITE" id="PS50206">
    <property type="entry name" value="RHODANESE_3"/>
    <property type="match status" value="1"/>
</dbReference>
<dbReference type="PROSITE" id="PS50056">
    <property type="entry name" value="TYR_PHOSPHATASE_2"/>
    <property type="match status" value="1"/>
</dbReference>
<dbReference type="OrthoDB" id="273181at2759"/>
<dbReference type="CDD" id="cd14498">
    <property type="entry name" value="DSP"/>
    <property type="match status" value="1"/>
</dbReference>
<dbReference type="InterPro" id="IPR036873">
    <property type="entry name" value="Rhodanese-like_dom_sf"/>
</dbReference>
<protein>
    <recommendedName>
        <fullName evidence="2">protein-tyrosine-phosphatase</fullName>
        <ecNumber evidence="2">3.1.3.48</ecNumber>
    </recommendedName>
</protein>
<evidence type="ECO:0000259" key="6">
    <source>
        <dbReference type="PROSITE" id="PS50054"/>
    </source>
</evidence>
<dbReference type="SMART" id="SM00450">
    <property type="entry name" value="RHOD"/>
    <property type="match status" value="1"/>
</dbReference>
<dbReference type="PANTHER" id="PTHR10159">
    <property type="entry name" value="DUAL SPECIFICITY PROTEIN PHOSPHATASE"/>
    <property type="match status" value="1"/>
</dbReference>
<dbReference type="FunFam" id="3.90.190.10:FF:000120">
    <property type="entry name" value="MAP kinase phosphatase, putative"/>
    <property type="match status" value="1"/>
</dbReference>
<dbReference type="RefSeq" id="XP_018280129.1">
    <property type="nucleotide sequence ID" value="XM_018422711.1"/>
</dbReference>
<feature type="region of interest" description="Disordered" evidence="5">
    <location>
        <begin position="738"/>
        <end position="869"/>
    </location>
</feature>
<accession>A0A0J0XRB7</accession>
<evidence type="ECO:0000256" key="1">
    <source>
        <dbReference type="ARBA" id="ARBA00008601"/>
    </source>
</evidence>
<dbReference type="InterPro" id="IPR000387">
    <property type="entry name" value="Tyr_Pase_dom"/>
</dbReference>
<dbReference type="SUPFAM" id="SSF52821">
    <property type="entry name" value="Rhodanese/Cell cycle control phosphatase"/>
    <property type="match status" value="1"/>
</dbReference>
<dbReference type="Gene3D" id="3.40.250.10">
    <property type="entry name" value="Rhodanese-like domain"/>
    <property type="match status" value="1"/>
</dbReference>
<feature type="region of interest" description="Disordered" evidence="5">
    <location>
        <begin position="186"/>
        <end position="214"/>
    </location>
</feature>
<feature type="region of interest" description="Disordered" evidence="5">
    <location>
        <begin position="1"/>
        <end position="57"/>
    </location>
</feature>
<feature type="domain" description="Tyrosine specific protein phosphatases" evidence="7">
    <location>
        <begin position="665"/>
        <end position="719"/>
    </location>
</feature>
<dbReference type="InterPro" id="IPR001763">
    <property type="entry name" value="Rhodanese-like_dom"/>
</dbReference>
<evidence type="ECO:0000259" key="7">
    <source>
        <dbReference type="PROSITE" id="PS50056"/>
    </source>
</evidence>
<evidence type="ECO:0000313" key="10">
    <source>
        <dbReference type="Proteomes" id="UP000053611"/>
    </source>
</evidence>
<dbReference type="EMBL" id="KQ087193">
    <property type="protein sequence ID" value="KLT43638.1"/>
    <property type="molecule type" value="Genomic_DNA"/>
</dbReference>
<feature type="compositionally biased region" description="Low complexity" evidence="5">
    <location>
        <begin position="747"/>
        <end position="756"/>
    </location>
</feature>
<dbReference type="SUPFAM" id="SSF52799">
    <property type="entry name" value="(Phosphotyrosine protein) phosphatases II"/>
    <property type="match status" value="1"/>
</dbReference>
<feature type="compositionally biased region" description="Low complexity" evidence="5">
    <location>
        <begin position="201"/>
        <end position="212"/>
    </location>
</feature>
<feature type="domain" description="Tyrosine-protein phosphatase" evidence="6">
    <location>
        <begin position="589"/>
        <end position="738"/>
    </location>
</feature>
<organism evidence="9 10">
    <name type="scientific">Cutaneotrichosporon oleaginosum</name>
    <dbReference type="NCBI Taxonomy" id="879819"/>
    <lineage>
        <taxon>Eukaryota</taxon>
        <taxon>Fungi</taxon>
        <taxon>Dikarya</taxon>
        <taxon>Basidiomycota</taxon>
        <taxon>Agaricomycotina</taxon>
        <taxon>Tremellomycetes</taxon>
        <taxon>Trichosporonales</taxon>
        <taxon>Trichosporonaceae</taxon>
        <taxon>Cutaneotrichosporon</taxon>
    </lineage>
</organism>
<dbReference type="GeneID" id="28983314"/>
<evidence type="ECO:0000256" key="4">
    <source>
        <dbReference type="ARBA" id="ARBA00022912"/>
    </source>
</evidence>
<dbReference type="InterPro" id="IPR029021">
    <property type="entry name" value="Prot-tyrosine_phosphatase-like"/>
</dbReference>
<feature type="domain" description="Rhodanese" evidence="8">
    <location>
        <begin position="231"/>
        <end position="287"/>
    </location>
</feature>
<keyword evidence="3" id="KW-0378">Hydrolase</keyword>